<evidence type="ECO:0000256" key="1">
    <source>
        <dbReference type="ARBA" id="ARBA00006525"/>
    </source>
</evidence>
<dbReference type="InterPro" id="IPR010994">
    <property type="entry name" value="RuvA_2-like"/>
</dbReference>
<dbReference type="Pfam" id="PF17782">
    <property type="entry name" value="WHD_DprA"/>
    <property type="match status" value="1"/>
</dbReference>
<feature type="domain" description="Smf/DprA SLOG" evidence="3">
    <location>
        <begin position="85"/>
        <end position="297"/>
    </location>
</feature>
<gene>
    <name evidence="5" type="primary">smf</name>
    <name evidence="5" type="ORF">GCM10009007_14030</name>
</gene>
<dbReference type="EMBL" id="BMZG01000006">
    <property type="protein sequence ID" value="GHA74064.1"/>
    <property type="molecule type" value="Genomic_DNA"/>
</dbReference>
<feature type="compositionally biased region" description="Polar residues" evidence="2">
    <location>
        <begin position="306"/>
        <end position="322"/>
    </location>
</feature>
<dbReference type="RefSeq" id="WP_189493227.1">
    <property type="nucleotide sequence ID" value="NZ_BMZG01000006.1"/>
</dbReference>
<reference evidence="5" key="2">
    <citation type="submission" date="2020-09" db="EMBL/GenBank/DDBJ databases">
        <authorList>
            <person name="Sun Q."/>
            <person name="Kim S."/>
        </authorList>
    </citation>
    <scope>NUCLEOTIDE SEQUENCE</scope>
    <source>
        <strain evidence="5">KCTC 32501</strain>
    </source>
</reference>
<dbReference type="PANTHER" id="PTHR43022">
    <property type="entry name" value="PROTEIN SMF"/>
    <property type="match status" value="1"/>
</dbReference>
<dbReference type="InterPro" id="IPR041614">
    <property type="entry name" value="DprA_WH"/>
</dbReference>
<sequence length="380" mass="40730">MTKITEDDLIDWLRLLLTDGVGDITAQKLLSAFGLPHNVFKQSHTTLANITSDKVARSLLAPTDDAFAKQLEITQKWLETPENHVLTLDSPHYPQHLLSTADPPVMLYAKGRIELLNHHPALAIVGSRNATTGGLQNAEHFARELAADGLTVVSGLALGIDAAAHRGALSAHNPHATTIAVIGTGADIIYPARNRDLAHQIAAHGVIISEFPLGCKAIANNFPRRNRIISGLSHGVLIVEAALQSGSLITARQALDQNREVFAIPGSIHSPLTRGCHALIRQGAKLVESAADILEELHLPSVTHEPATQSTDPSSNSDGDAIDNATQTSILQHLGFDPCDLDTLAERSHLSIAELSAELMILELSGRVEKRDGNVYARLS</sequence>
<comment type="similarity">
    <text evidence="1">Belongs to the DprA/Smf family.</text>
</comment>
<dbReference type="InterPro" id="IPR003488">
    <property type="entry name" value="DprA"/>
</dbReference>
<dbReference type="NCBIfam" id="TIGR00732">
    <property type="entry name" value="dprA"/>
    <property type="match status" value="1"/>
</dbReference>
<evidence type="ECO:0000256" key="2">
    <source>
        <dbReference type="SAM" id="MobiDB-lite"/>
    </source>
</evidence>
<evidence type="ECO:0000259" key="3">
    <source>
        <dbReference type="Pfam" id="PF02481"/>
    </source>
</evidence>
<dbReference type="Proteomes" id="UP000614287">
    <property type="component" value="Unassembled WGS sequence"/>
</dbReference>
<dbReference type="InterPro" id="IPR036388">
    <property type="entry name" value="WH-like_DNA-bd_sf"/>
</dbReference>
<evidence type="ECO:0000259" key="4">
    <source>
        <dbReference type="Pfam" id="PF17782"/>
    </source>
</evidence>
<feature type="domain" description="DprA winged helix" evidence="4">
    <location>
        <begin position="322"/>
        <end position="374"/>
    </location>
</feature>
<dbReference type="SUPFAM" id="SSF47781">
    <property type="entry name" value="RuvA domain 2-like"/>
    <property type="match status" value="1"/>
</dbReference>
<dbReference type="PANTHER" id="PTHR43022:SF1">
    <property type="entry name" value="PROTEIN SMF"/>
    <property type="match status" value="1"/>
</dbReference>
<evidence type="ECO:0000313" key="6">
    <source>
        <dbReference type="Proteomes" id="UP000614287"/>
    </source>
</evidence>
<evidence type="ECO:0000313" key="5">
    <source>
        <dbReference type="EMBL" id="GHA74064.1"/>
    </source>
</evidence>
<protein>
    <submittedName>
        <fullName evidence="5">DNA processing protein DprA</fullName>
    </submittedName>
</protein>
<proteinExistence type="inferred from homology"/>
<dbReference type="InterPro" id="IPR057666">
    <property type="entry name" value="DrpA_SLOG"/>
</dbReference>
<dbReference type="SUPFAM" id="SSF102405">
    <property type="entry name" value="MCP/YpsA-like"/>
    <property type="match status" value="1"/>
</dbReference>
<keyword evidence="6" id="KW-1185">Reference proteome</keyword>
<dbReference type="GO" id="GO:0009294">
    <property type="term" value="P:DNA-mediated transformation"/>
    <property type="evidence" value="ECO:0007669"/>
    <property type="project" value="InterPro"/>
</dbReference>
<dbReference type="Pfam" id="PF02481">
    <property type="entry name" value="DNA_processg_A"/>
    <property type="match status" value="1"/>
</dbReference>
<dbReference type="Gene3D" id="1.10.10.10">
    <property type="entry name" value="Winged helix-like DNA-binding domain superfamily/Winged helix DNA-binding domain"/>
    <property type="match status" value="1"/>
</dbReference>
<organism evidence="5 6">
    <name type="scientific">Formosimonas limnophila</name>
    <dbReference type="NCBI Taxonomy" id="1384487"/>
    <lineage>
        <taxon>Bacteria</taxon>
        <taxon>Pseudomonadati</taxon>
        <taxon>Pseudomonadota</taxon>
        <taxon>Betaproteobacteria</taxon>
        <taxon>Burkholderiales</taxon>
        <taxon>Burkholderiaceae</taxon>
        <taxon>Formosimonas</taxon>
    </lineage>
</organism>
<dbReference type="AlphaFoldDB" id="A0A8J3CN59"/>
<dbReference type="Gene3D" id="3.40.50.450">
    <property type="match status" value="1"/>
</dbReference>
<name>A0A8J3CN59_9BURK</name>
<accession>A0A8J3CN59</accession>
<feature type="region of interest" description="Disordered" evidence="2">
    <location>
        <begin position="301"/>
        <end position="322"/>
    </location>
</feature>
<reference evidence="5" key="1">
    <citation type="journal article" date="2014" name="Int. J. Syst. Evol. Microbiol.">
        <title>Complete genome sequence of Corynebacterium casei LMG S-19264T (=DSM 44701T), isolated from a smear-ripened cheese.</title>
        <authorList>
            <consortium name="US DOE Joint Genome Institute (JGI-PGF)"/>
            <person name="Walter F."/>
            <person name="Albersmeier A."/>
            <person name="Kalinowski J."/>
            <person name="Ruckert C."/>
        </authorList>
    </citation>
    <scope>NUCLEOTIDE SEQUENCE</scope>
    <source>
        <strain evidence="5">KCTC 32501</strain>
    </source>
</reference>
<comment type="caution">
    <text evidence="5">The sequence shown here is derived from an EMBL/GenBank/DDBJ whole genome shotgun (WGS) entry which is preliminary data.</text>
</comment>